<evidence type="ECO:0000313" key="2">
    <source>
        <dbReference type="EMBL" id="OXA41732.1"/>
    </source>
</evidence>
<feature type="region of interest" description="Disordered" evidence="1">
    <location>
        <begin position="671"/>
        <end position="750"/>
    </location>
</feature>
<comment type="caution">
    <text evidence="2">The sequence shown here is derived from an EMBL/GenBank/DDBJ whole genome shotgun (WGS) entry which is preliminary data.</text>
</comment>
<feature type="compositionally biased region" description="Basic and acidic residues" evidence="1">
    <location>
        <begin position="671"/>
        <end position="683"/>
    </location>
</feature>
<proteinExistence type="predicted"/>
<accession>A0A226D859</accession>
<feature type="compositionally biased region" description="Basic residues" evidence="1">
    <location>
        <begin position="886"/>
        <end position="898"/>
    </location>
</feature>
<feature type="compositionally biased region" description="Acidic residues" evidence="1">
    <location>
        <begin position="984"/>
        <end position="998"/>
    </location>
</feature>
<feature type="compositionally biased region" description="Basic and acidic residues" evidence="1">
    <location>
        <begin position="1647"/>
        <end position="1666"/>
    </location>
</feature>
<name>A0A226D859_FOLCA</name>
<dbReference type="CDD" id="cd15489">
    <property type="entry name" value="PHD_SF"/>
    <property type="match status" value="1"/>
</dbReference>
<gene>
    <name evidence="2" type="ORF">Fcan01_23526</name>
</gene>
<dbReference type="EMBL" id="LNIX01000028">
    <property type="protein sequence ID" value="OXA41732.1"/>
    <property type="molecule type" value="Genomic_DNA"/>
</dbReference>
<feature type="region of interest" description="Disordered" evidence="1">
    <location>
        <begin position="1647"/>
        <end position="1680"/>
    </location>
</feature>
<sequence length="1680" mass="190576">MSGESEFTELSHLLTEPNLPLETCIDVVFKHLCTYTEESSDKSLPAAILTQTITLIKNQLKATNTEKSSEVQQETLLKVTKIMAIYTKVGSEGAIHAAKLLTKLLKVITTSCEALVRFICAEMTSVIEKKQGQQRVNYYCLVLKMLLGKCSISEEIFTEAVFPVMTILDDGEETGRKLVVMLGTVKSVLYEWLLQRDMMWVGLERDGFFKEILHAIERDKFHIDQDKLHMICQRVSDLGADEFDSFISNVFEYLIEWEDNHNFETLGVIVDLLDVILGIVPEDVKEEIQTGLQSIEFWHVKLLVCLELFGEPGGDVIEENEKSDDTLPLEIYLALKANSSPPESLIQRVYSIRDDTVYKFCTIVLLELFKIDNFTTFELEVEEINEKVKALKSNFDFVSVSYSGIPNYRLHACKCYRPHPRSSFNADPHPPDPSGQNYQAAGFQTTASMLAYVIDRTPGHHLMRTRTRQIPLVKITKPRDFKLPPPCSHMLSTASPVIIYCGPAPAKSLWSKLPNRGISNYRLHAHICYRPHPRSSFTADPHPPNPSGQNYQTGKSHDLDFLLILTLSPFPTAGFQTTASMLTYVIDRTPGHHLMRTRTRQIPLVKITKPFWTAFLREERVPHELCRGFFLKMAEFREETNPPKRRRATQEIVSEHVPLYATTYDPHAHTEDTQAEDVPHAQTEEAQAEDVPRAQTQDTQAENAPHAQTEETQAEDVPHAQTEDTQAENAPHAQTEETQAEDVPHAQTEDTQADQVEFVHVVVLEDEPIAHDGQIFVNQADLVSELGIEQRQADDAPHAHTENIQVDLVQLITTALLEHVGVAQDEQILVTQTEPVQTEHAHKDLPEESFGAQAEGLQDVQAEHARLVLNKSPVIHRPFHPEHGTARRLTRRSPKPSKRYPTAEYYVPRKTRSVKESWCNCGVRGDDHLPAVECDGCGKWYHYQKDGVGKNHCDYKESNEWYCLECRDAAETDKNDSIEKDGNDDLDSENGDQNDGNDDVQKFDDDTYTEKHDGPENDANGGSEADMQNNEEDAQETSYQFDHQTWSADENETVRVHAPLADVQLDVDTVCTVLGISQEELNYIPPKKMTVIFSPNEVSKFFDYKTSKFVENKIRGDVISQKLWEAGILCDFKNRREPYYYSERKKDQPFARQEGYCSCGIKFQVTFPCKPIQGEALETTLESFGVFTLGKVRLASNIFDDLRLLKNHYQTSHNANATICGYIQDFNLDAKLFRLDLFDQQSIKLFTDTISREYVIVGIDATGGILKPLPRDALYPSNDPAEKTHRNKRNSLLLYTIVAQTKQGSFIVADSVLMRGQSNDIAGPLTSIKRGVKKLRPYQTKSAPDVICTDFNFAMLHAVSEGYNTMKLEEYLKKSYAVLKNEDTFAGDTACIQLCASHLTKSFLDNVRKKTVGHKFRNEIVDASVRGLAKLQEASTLNDVEIAMKDICTLFGKEKMSPEDVQHNLARIKSISLEEWVDGDVIVDDYAGPDEEEDAELNPFYNPAVLNVFENTYAPYVGIFARGVVQQTKNANFVRATNGSCESEFRLLKQNLIVEPENVADFVRHRFEITNGKNKKFVFDNLPKKPASKEAKLVTKTLQNDDEIERGDIPKGLIQEEVQECKETWSKRKKGERKNRYLHNRTELTKLDEEKARENARVQKIGRDRSSQPNSTSSYSEQSK</sequence>
<reference evidence="2 3" key="1">
    <citation type="submission" date="2015-12" db="EMBL/GenBank/DDBJ databases">
        <title>The genome of Folsomia candida.</title>
        <authorList>
            <person name="Faddeeva A."/>
            <person name="Derks M.F."/>
            <person name="Anvar Y."/>
            <person name="Smit S."/>
            <person name="Van Straalen N."/>
            <person name="Roelofs D."/>
        </authorList>
    </citation>
    <scope>NUCLEOTIDE SEQUENCE [LARGE SCALE GENOMIC DNA]</scope>
    <source>
        <strain evidence="2 3">VU population</strain>
        <tissue evidence="2">Whole body</tissue>
    </source>
</reference>
<evidence type="ECO:0000256" key="1">
    <source>
        <dbReference type="SAM" id="MobiDB-lite"/>
    </source>
</evidence>
<feature type="region of interest" description="Disordered" evidence="1">
    <location>
        <begin position="974"/>
        <end position="1040"/>
    </location>
</feature>
<keyword evidence="3" id="KW-1185">Reference proteome</keyword>
<organism evidence="2 3">
    <name type="scientific">Folsomia candida</name>
    <name type="common">Springtail</name>
    <dbReference type="NCBI Taxonomy" id="158441"/>
    <lineage>
        <taxon>Eukaryota</taxon>
        <taxon>Metazoa</taxon>
        <taxon>Ecdysozoa</taxon>
        <taxon>Arthropoda</taxon>
        <taxon>Hexapoda</taxon>
        <taxon>Collembola</taxon>
        <taxon>Entomobryomorpha</taxon>
        <taxon>Isotomoidea</taxon>
        <taxon>Isotomidae</taxon>
        <taxon>Proisotominae</taxon>
        <taxon>Folsomia</taxon>
    </lineage>
</organism>
<dbReference type="OrthoDB" id="10693025at2759"/>
<dbReference type="Gene3D" id="3.30.40.10">
    <property type="entry name" value="Zinc/RING finger domain, C3HC4 (zinc finger)"/>
    <property type="match status" value="1"/>
</dbReference>
<evidence type="ECO:0000313" key="3">
    <source>
        <dbReference type="Proteomes" id="UP000198287"/>
    </source>
</evidence>
<feature type="compositionally biased region" description="Basic and acidic residues" evidence="1">
    <location>
        <begin position="999"/>
        <end position="1015"/>
    </location>
</feature>
<protein>
    <submittedName>
        <fullName evidence="2">Protein IWS1</fullName>
    </submittedName>
</protein>
<dbReference type="InterPro" id="IPR013083">
    <property type="entry name" value="Znf_RING/FYVE/PHD"/>
</dbReference>
<dbReference type="STRING" id="158441.A0A226D859"/>
<feature type="compositionally biased region" description="Basic and acidic residues" evidence="1">
    <location>
        <begin position="974"/>
        <end position="983"/>
    </location>
</feature>
<feature type="compositionally biased region" description="Polar residues" evidence="1">
    <location>
        <begin position="1667"/>
        <end position="1680"/>
    </location>
</feature>
<dbReference type="SUPFAM" id="SSF57903">
    <property type="entry name" value="FYVE/PHD zinc finger"/>
    <property type="match status" value="1"/>
</dbReference>
<dbReference type="Proteomes" id="UP000198287">
    <property type="component" value="Unassembled WGS sequence"/>
</dbReference>
<dbReference type="InterPro" id="IPR011011">
    <property type="entry name" value="Znf_FYVE_PHD"/>
</dbReference>
<feature type="region of interest" description="Disordered" evidence="1">
    <location>
        <begin position="876"/>
        <end position="900"/>
    </location>
</feature>